<keyword evidence="6 8" id="KW-0443">Lipid metabolism</keyword>
<protein>
    <recommendedName>
        <fullName evidence="8">Holo-[acyl-carrier-protein] synthase</fullName>
        <shortName evidence="8">Holo-ACP synthase</shortName>
        <ecNumber evidence="8">2.7.8.7</ecNumber>
    </recommendedName>
    <alternativeName>
        <fullName evidence="8">4'-phosphopantetheinyl transferase AcpS</fullName>
    </alternativeName>
</protein>
<evidence type="ECO:0000256" key="1">
    <source>
        <dbReference type="ARBA" id="ARBA00022516"/>
    </source>
</evidence>
<evidence type="ECO:0000256" key="6">
    <source>
        <dbReference type="ARBA" id="ARBA00023098"/>
    </source>
</evidence>
<dbReference type="GO" id="GO:0000287">
    <property type="term" value="F:magnesium ion binding"/>
    <property type="evidence" value="ECO:0007669"/>
    <property type="project" value="UniProtKB-UniRule"/>
</dbReference>
<feature type="binding site" evidence="8">
    <location>
        <position position="54"/>
    </location>
    <ligand>
        <name>Mg(2+)</name>
        <dbReference type="ChEBI" id="CHEBI:18420"/>
    </ligand>
</feature>
<dbReference type="AlphaFoldDB" id="A0A520M448"/>
<feature type="domain" description="4'-phosphopantetheinyl transferase" evidence="9">
    <location>
        <begin position="4"/>
        <end position="117"/>
    </location>
</feature>
<dbReference type="InterPro" id="IPR002582">
    <property type="entry name" value="ACPS"/>
</dbReference>
<evidence type="ECO:0000259" key="9">
    <source>
        <dbReference type="Pfam" id="PF01648"/>
    </source>
</evidence>
<keyword evidence="1 8" id="KW-0444">Lipid biosynthesis</keyword>
<comment type="function">
    <text evidence="8">Transfers the 4'-phosphopantetheine moiety from coenzyme A to a Ser of acyl-carrier-protein.</text>
</comment>
<evidence type="ECO:0000256" key="7">
    <source>
        <dbReference type="ARBA" id="ARBA00023160"/>
    </source>
</evidence>
<dbReference type="NCBIfam" id="TIGR00556">
    <property type="entry name" value="pantethn_trn"/>
    <property type="match status" value="1"/>
</dbReference>
<comment type="similarity">
    <text evidence="8">Belongs to the P-Pant transferase superfamily. AcpS family.</text>
</comment>
<evidence type="ECO:0000256" key="4">
    <source>
        <dbReference type="ARBA" id="ARBA00022832"/>
    </source>
</evidence>
<evidence type="ECO:0000256" key="5">
    <source>
        <dbReference type="ARBA" id="ARBA00022842"/>
    </source>
</evidence>
<gene>
    <name evidence="8" type="primary">acpS</name>
    <name evidence="10" type="ORF">EVB00_03495</name>
</gene>
<dbReference type="InterPro" id="IPR008278">
    <property type="entry name" value="4-PPantetheinyl_Trfase_dom"/>
</dbReference>
<comment type="catalytic activity">
    <reaction evidence="8">
        <text>apo-[ACP] + CoA = holo-[ACP] + adenosine 3',5'-bisphosphate + H(+)</text>
        <dbReference type="Rhea" id="RHEA:12068"/>
        <dbReference type="Rhea" id="RHEA-COMP:9685"/>
        <dbReference type="Rhea" id="RHEA-COMP:9690"/>
        <dbReference type="ChEBI" id="CHEBI:15378"/>
        <dbReference type="ChEBI" id="CHEBI:29999"/>
        <dbReference type="ChEBI" id="CHEBI:57287"/>
        <dbReference type="ChEBI" id="CHEBI:58343"/>
        <dbReference type="ChEBI" id="CHEBI:64479"/>
        <dbReference type="EC" id="2.7.8.7"/>
    </reaction>
</comment>
<evidence type="ECO:0000256" key="8">
    <source>
        <dbReference type="HAMAP-Rule" id="MF_00101"/>
    </source>
</evidence>
<organism evidence="10 11">
    <name type="scientific">SAR86 cluster bacterium</name>
    <dbReference type="NCBI Taxonomy" id="2030880"/>
    <lineage>
        <taxon>Bacteria</taxon>
        <taxon>Pseudomonadati</taxon>
        <taxon>Pseudomonadota</taxon>
        <taxon>Gammaproteobacteria</taxon>
        <taxon>SAR86 cluster</taxon>
    </lineage>
</organism>
<dbReference type="EMBL" id="SHBM01000061">
    <property type="protein sequence ID" value="RZO16002.1"/>
    <property type="molecule type" value="Genomic_DNA"/>
</dbReference>
<evidence type="ECO:0000313" key="11">
    <source>
        <dbReference type="Proteomes" id="UP000318359"/>
    </source>
</evidence>
<dbReference type="HAMAP" id="MF_00101">
    <property type="entry name" value="AcpS"/>
    <property type="match status" value="1"/>
</dbReference>
<keyword evidence="2 8" id="KW-0808">Transferase</keyword>
<dbReference type="Gene3D" id="3.90.470.20">
    <property type="entry name" value="4'-phosphopantetheinyl transferase domain"/>
    <property type="match status" value="1"/>
</dbReference>
<keyword evidence="5 8" id="KW-0460">Magnesium</keyword>
<accession>A0A520M448</accession>
<proteinExistence type="inferred from homology"/>
<comment type="cofactor">
    <cofactor evidence="8">
        <name>Mg(2+)</name>
        <dbReference type="ChEBI" id="CHEBI:18420"/>
    </cofactor>
</comment>
<dbReference type="InterPro" id="IPR037143">
    <property type="entry name" value="4-PPantetheinyl_Trfase_dom_sf"/>
</dbReference>
<keyword evidence="3 8" id="KW-0479">Metal-binding</keyword>
<keyword evidence="7 8" id="KW-0275">Fatty acid biosynthesis</keyword>
<reference evidence="10 11" key="1">
    <citation type="submission" date="2019-02" db="EMBL/GenBank/DDBJ databases">
        <title>Prokaryotic population dynamics and viral predation in marine succession experiment using metagenomics: the confinement effect.</title>
        <authorList>
            <person name="Haro-Moreno J.M."/>
            <person name="Rodriguez-Valera F."/>
            <person name="Lopez-Perez M."/>
        </authorList>
    </citation>
    <scope>NUCLEOTIDE SEQUENCE [LARGE SCALE GENOMIC DNA]</scope>
    <source>
        <strain evidence="10">MED-G167</strain>
    </source>
</reference>
<keyword evidence="8" id="KW-0963">Cytoplasm</keyword>
<dbReference type="GO" id="GO:0006633">
    <property type="term" value="P:fatty acid biosynthetic process"/>
    <property type="evidence" value="ECO:0007669"/>
    <property type="project" value="UniProtKB-UniRule"/>
</dbReference>
<dbReference type="GO" id="GO:0005737">
    <property type="term" value="C:cytoplasm"/>
    <property type="evidence" value="ECO:0007669"/>
    <property type="project" value="UniProtKB-SubCell"/>
</dbReference>
<dbReference type="GO" id="GO:0008897">
    <property type="term" value="F:holo-[acyl-carrier-protein] synthase activity"/>
    <property type="evidence" value="ECO:0007669"/>
    <property type="project" value="UniProtKB-UniRule"/>
</dbReference>
<dbReference type="NCBIfam" id="TIGR00516">
    <property type="entry name" value="acpS"/>
    <property type="match status" value="1"/>
</dbReference>
<evidence type="ECO:0000256" key="2">
    <source>
        <dbReference type="ARBA" id="ARBA00022679"/>
    </source>
</evidence>
<keyword evidence="4 8" id="KW-0276">Fatty acid metabolism</keyword>
<dbReference type="Pfam" id="PF01648">
    <property type="entry name" value="ACPS"/>
    <property type="match status" value="1"/>
</dbReference>
<dbReference type="EC" id="2.7.8.7" evidence="8"/>
<feature type="binding site" evidence="8">
    <location>
        <position position="8"/>
    </location>
    <ligand>
        <name>Mg(2+)</name>
        <dbReference type="ChEBI" id="CHEBI:18420"/>
    </ligand>
</feature>
<comment type="subcellular location">
    <subcellularLocation>
        <location evidence="8">Cytoplasm</location>
    </subcellularLocation>
</comment>
<dbReference type="Proteomes" id="UP000318359">
    <property type="component" value="Unassembled WGS sequence"/>
</dbReference>
<evidence type="ECO:0000256" key="3">
    <source>
        <dbReference type="ARBA" id="ARBA00022723"/>
    </source>
</evidence>
<name>A0A520M448_9GAMM</name>
<sequence>MIFGVGTDIVLISRIKNNKSFAEKILSKNELGIWKDLPDQKQQIFLAKQFACKEAFVKALGTGFRGEVFPKNIEILRDDLGKPYINSGVDLSSTFDDLGIVNTHVSIADETDYVIAFVILEK</sequence>
<dbReference type="InterPro" id="IPR004568">
    <property type="entry name" value="Ppantetheine-prot_Trfase_dom"/>
</dbReference>
<dbReference type="SUPFAM" id="SSF56214">
    <property type="entry name" value="4'-phosphopantetheinyl transferase"/>
    <property type="match status" value="1"/>
</dbReference>
<evidence type="ECO:0000313" key="10">
    <source>
        <dbReference type="EMBL" id="RZO16002.1"/>
    </source>
</evidence>
<comment type="caution">
    <text evidence="10">The sequence shown here is derived from an EMBL/GenBank/DDBJ whole genome shotgun (WGS) entry which is preliminary data.</text>
</comment>